<dbReference type="AlphaFoldDB" id="A0A5P8WAE1"/>
<dbReference type="KEGG" id="nsh:GXM_07257"/>
<keyword evidence="3" id="KW-1185">Reference proteome</keyword>
<reference evidence="2 3" key="1">
    <citation type="submission" date="2019-10" db="EMBL/GenBank/DDBJ databases">
        <title>Genomic and transcriptomic insights into the perfect genentic adaptation of a filamentous nitrogen-fixing cyanobacterium to rice fields.</title>
        <authorList>
            <person name="Chen Z."/>
        </authorList>
    </citation>
    <scope>NUCLEOTIDE SEQUENCE [LARGE SCALE GENOMIC DNA]</scope>
    <source>
        <strain evidence="2">CCNUC1</strain>
    </source>
</reference>
<dbReference type="Proteomes" id="UP000326678">
    <property type="component" value="Chromosome Gxm2"/>
</dbReference>
<evidence type="ECO:0000313" key="2">
    <source>
        <dbReference type="EMBL" id="QFS49763.1"/>
    </source>
</evidence>
<evidence type="ECO:0000313" key="3">
    <source>
        <dbReference type="Proteomes" id="UP000326678"/>
    </source>
</evidence>
<name>A0A5P8WAE1_9NOSO</name>
<organism evidence="2 3">
    <name type="scientific">Nostoc sphaeroides CCNUC1</name>
    <dbReference type="NCBI Taxonomy" id="2653204"/>
    <lineage>
        <taxon>Bacteria</taxon>
        <taxon>Bacillati</taxon>
        <taxon>Cyanobacteriota</taxon>
        <taxon>Cyanophyceae</taxon>
        <taxon>Nostocales</taxon>
        <taxon>Nostocaceae</taxon>
        <taxon>Nostoc</taxon>
    </lineage>
</organism>
<proteinExistence type="predicted"/>
<dbReference type="RefSeq" id="WP_194198943.1">
    <property type="nucleotide sequence ID" value="NZ_CP045227.1"/>
</dbReference>
<gene>
    <name evidence="2" type="ORF">GXM_07257</name>
</gene>
<dbReference type="InterPro" id="IPR045429">
    <property type="entry name" value="EAD10"/>
</dbReference>
<feature type="domain" description="Effector-associated" evidence="1">
    <location>
        <begin position="1"/>
        <end position="38"/>
    </location>
</feature>
<evidence type="ECO:0000259" key="1">
    <source>
        <dbReference type="Pfam" id="PF19954"/>
    </source>
</evidence>
<protein>
    <recommendedName>
        <fullName evidence="1">Effector-associated domain-containing protein</fullName>
    </recommendedName>
</protein>
<sequence length="46" mass="5169">MAVYKVINSILDRIVRGTHTEADIETLRQILSAGDRAMRIIGNDEL</sequence>
<dbReference type="Pfam" id="PF19954">
    <property type="entry name" value="EAD10"/>
    <property type="match status" value="1"/>
</dbReference>
<accession>A0A5P8WAE1</accession>
<dbReference type="EMBL" id="CP045227">
    <property type="protein sequence ID" value="QFS49763.1"/>
    <property type="molecule type" value="Genomic_DNA"/>
</dbReference>